<dbReference type="InterPro" id="IPR040782">
    <property type="entry name" value="KfrB"/>
</dbReference>
<proteinExistence type="predicted"/>
<keyword evidence="3" id="KW-0378">Hydrolase</keyword>
<dbReference type="InterPro" id="IPR029058">
    <property type="entry name" value="AB_hydrolase_fold"/>
</dbReference>
<protein>
    <submittedName>
        <fullName evidence="3">YqiA/YcfP family alpha/beta fold hydrolase</fullName>
    </submittedName>
</protein>
<evidence type="ECO:0000256" key="1">
    <source>
        <dbReference type="SAM" id="MobiDB-lite"/>
    </source>
</evidence>
<dbReference type="GO" id="GO:0016787">
    <property type="term" value="F:hydrolase activity"/>
    <property type="evidence" value="ECO:0007669"/>
    <property type="project" value="UniProtKB-KW"/>
</dbReference>
<gene>
    <name evidence="3" type="ORF">AB7878_18380</name>
</gene>
<dbReference type="Gene3D" id="3.40.50.1820">
    <property type="entry name" value="alpha/beta hydrolase"/>
    <property type="match status" value="1"/>
</dbReference>
<feature type="domain" description="KfrB" evidence="2">
    <location>
        <begin position="290"/>
        <end position="345"/>
    </location>
</feature>
<feature type="region of interest" description="Disordered" evidence="1">
    <location>
        <begin position="1"/>
        <end position="24"/>
    </location>
</feature>
<organism evidence="3 4">
    <name type="scientific">Rhodanobacter humi</name>
    <dbReference type="NCBI Taxonomy" id="1888173"/>
    <lineage>
        <taxon>Bacteria</taxon>
        <taxon>Pseudomonadati</taxon>
        <taxon>Pseudomonadota</taxon>
        <taxon>Gammaproteobacteria</taxon>
        <taxon>Lysobacterales</taxon>
        <taxon>Rhodanobacteraceae</taxon>
        <taxon>Rhodanobacter</taxon>
    </lineage>
</organism>
<dbReference type="EMBL" id="JBGBPY010000002">
    <property type="protein sequence ID" value="MEY2184379.1"/>
    <property type="molecule type" value="Genomic_DNA"/>
</dbReference>
<evidence type="ECO:0000259" key="2">
    <source>
        <dbReference type="Pfam" id="PF18790"/>
    </source>
</evidence>
<keyword evidence="4" id="KW-1185">Reference proteome</keyword>
<accession>A0ABV4AVG2</accession>
<dbReference type="Pfam" id="PF26363">
    <property type="entry name" value="Phospholipase-like"/>
    <property type="match status" value="1"/>
</dbReference>
<feature type="compositionally biased region" description="Basic and acidic residues" evidence="1">
    <location>
        <begin position="410"/>
        <end position="426"/>
    </location>
</feature>
<feature type="region of interest" description="Disordered" evidence="1">
    <location>
        <begin position="392"/>
        <end position="426"/>
    </location>
</feature>
<evidence type="ECO:0000313" key="4">
    <source>
        <dbReference type="Proteomes" id="UP001562159"/>
    </source>
</evidence>
<dbReference type="Proteomes" id="UP001562159">
    <property type="component" value="Unassembled WGS sequence"/>
</dbReference>
<dbReference type="Pfam" id="PF18790">
    <property type="entry name" value="KfrB"/>
    <property type="match status" value="1"/>
</dbReference>
<dbReference type="SUPFAM" id="SSF53474">
    <property type="entry name" value="alpha/beta-Hydrolases"/>
    <property type="match status" value="1"/>
</dbReference>
<name>A0ABV4AVG2_9GAMM</name>
<evidence type="ECO:0000313" key="3">
    <source>
        <dbReference type="EMBL" id="MEY2184379.1"/>
    </source>
</evidence>
<reference evidence="3 4" key="1">
    <citation type="submission" date="2024-07" db="EMBL/GenBank/DDBJ databases">
        <title>Molecular mechanisms and environmental adaptations of flagellar loss and biofilm growth of Rhodanobacter under environmental stress.</title>
        <authorList>
            <person name="Chen M."/>
        </authorList>
    </citation>
    <scope>NUCLEOTIDE SEQUENCE [LARGE SCALE GENOMIC DNA]</scope>
    <source>
        <strain evidence="3 4">RS22</strain>
    </source>
</reference>
<sequence length="426" mass="45382">MSDNTAAPGSNGREREGGDSTINFGAASTETTLRSPLARSDDPSLVHVAAAVYDPSQSLIGRWSRLTDDQVTAIGIDPTRLKNDRSGFEAGIYKDDQRHALAFAGTDMTSFKDWTTNLAQGAGLQTEQYAEAVALAKDAAKAFHKTAVILTGHSLGGGLATAAAAATGLQAVVFNPAGVNNHTLKREGLDPEKVKVAADAGQIRNYIVAGEILNQVQTWLPIPKPIGQRTQLPEPAPLRPTLAWIPGARTIHGIGDHGMESVAAGMRQFEERHKAFFTEPALRASAGRLYEGELLSVPSGRTGDVTQQVGDQVVTHDRAKLATNARTLKAGNQVSIQYNEQGTMGAVSSQQDRKVVEALAAAVIDAKVKDPAQRAELKAAIEARLAERAKAGTIPSIPVYDKQAPVKGQQPDRDRPQGKNNTERTR</sequence>
<comment type="caution">
    <text evidence="3">The sequence shown here is derived from an EMBL/GenBank/DDBJ whole genome shotgun (WGS) entry which is preliminary data.</text>
</comment>